<name>A0A843YUS0_9BURK</name>
<proteinExistence type="predicted"/>
<dbReference type="EMBL" id="WINI01000006">
    <property type="protein sequence ID" value="MQR01248.1"/>
    <property type="molecule type" value="Genomic_DNA"/>
</dbReference>
<comment type="caution">
    <text evidence="2">The sequence shown here is derived from an EMBL/GenBank/DDBJ whole genome shotgun (WGS) entry which is preliminary data.</text>
</comment>
<feature type="compositionally biased region" description="Basic and acidic residues" evidence="1">
    <location>
        <begin position="9"/>
        <end position="19"/>
    </location>
</feature>
<dbReference type="Proteomes" id="UP000451565">
    <property type="component" value="Unassembled WGS sequence"/>
</dbReference>
<sequence length="53" mass="5951">MAIQSLARVRQEGLTDKAQKKPAYHYPARPLLGFSATDQALMRDAPLRHLGNF</sequence>
<evidence type="ECO:0000256" key="1">
    <source>
        <dbReference type="SAM" id="MobiDB-lite"/>
    </source>
</evidence>
<evidence type="ECO:0000313" key="3">
    <source>
        <dbReference type="Proteomes" id="UP000451565"/>
    </source>
</evidence>
<protein>
    <submittedName>
        <fullName evidence="2">Uncharacterized protein</fullName>
    </submittedName>
</protein>
<evidence type="ECO:0000313" key="2">
    <source>
        <dbReference type="EMBL" id="MQR01248.1"/>
    </source>
</evidence>
<keyword evidence="3" id="KW-1185">Reference proteome</keyword>
<accession>A0A843YUS0</accession>
<dbReference type="AlphaFoldDB" id="A0A843YUS0"/>
<dbReference type="RefSeq" id="WP_153234883.1">
    <property type="nucleotide sequence ID" value="NZ_WINI01000006.1"/>
</dbReference>
<feature type="region of interest" description="Disordered" evidence="1">
    <location>
        <begin position="1"/>
        <end position="22"/>
    </location>
</feature>
<dbReference type="Pfam" id="PF05069">
    <property type="entry name" value="Phage_tail_S"/>
    <property type="match status" value="1"/>
</dbReference>
<reference evidence="2 3" key="1">
    <citation type="submission" date="2019-10" db="EMBL/GenBank/DDBJ databases">
        <title>Glaciimonas soli sp. nov., a psychrophilic bacterium isolated from the forest soil of a high elevation mountain in Taiwan.</title>
        <authorList>
            <person name="Wang L.-T."/>
            <person name="Shieh W.Y."/>
        </authorList>
    </citation>
    <scope>NUCLEOTIDE SEQUENCE [LARGE SCALE GENOMIC DNA]</scope>
    <source>
        <strain evidence="2 3">GS1</strain>
    </source>
</reference>
<organism evidence="2 3">
    <name type="scientific">Glaciimonas soli</name>
    <dbReference type="NCBI Taxonomy" id="2590999"/>
    <lineage>
        <taxon>Bacteria</taxon>
        <taxon>Pseudomonadati</taxon>
        <taxon>Pseudomonadota</taxon>
        <taxon>Betaproteobacteria</taxon>
        <taxon>Burkholderiales</taxon>
        <taxon>Oxalobacteraceae</taxon>
        <taxon>Glaciimonas</taxon>
    </lineage>
</organism>
<dbReference type="OrthoDB" id="6402405at2"/>
<dbReference type="InterPro" id="IPR006522">
    <property type="entry name" value="Phage_virion_morphogenesis"/>
</dbReference>
<gene>
    <name evidence="2" type="ORF">GEV47_11225</name>
</gene>